<dbReference type="Proteomes" id="UP000285897">
    <property type="component" value="Unassembled WGS sequence"/>
</dbReference>
<evidence type="ECO:0000313" key="2">
    <source>
        <dbReference type="Proteomes" id="UP000285897"/>
    </source>
</evidence>
<comment type="caution">
    <text evidence="1">The sequence shown here is derived from an EMBL/GenBank/DDBJ whole genome shotgun (WGS) entry which is preliminary data.</text>
</comment>
<protein>
    <submittedName>
        <fullName evidence="1">Uncharacterized protein</fullName>
    </submittedName>
</protein>
<dbReference type="EMBL" id="QROS01000003">
    <property type="protein sequence ID" value="RHL48794.1"/>
    <property type="molecule type" value="Genomic_DNA"/>
</dbReference>
<proteinExistence type="predicted"/>
<sequence length="202" mass="23136">MTKTNVILATMDSVKTLEGMVLQPVKILEELGYGYKEEDACEGTGWTEYRYTGVNPDNPDDIAVVTVGERDGEQYVYLENEDGEDWRFKIHTRDNIITNVHKIYTPTEALEELQTMVTGSKYEDYVDYDELDDDDEVIDWDEICTWYNLSLHGTNCIESGDAEYKQIGFNEEARVVVLYVNTADAPEVTLYIDDDGTIYEVC</sequence>
<reference evidence="1 2" key="1">
    <citation type="submission" date="2018-08" db="EMBL/GenBank/DDBJ databases">
        <title>A genome reference for cultivated species of the human gut microbiota.</title>
        <authorList>
            <person name="Zou Y."/>
            <person name="Xue W."/>
            <person name="Luo G."/>
        </authorList>
    </citation>
    <scope>NUCLEOTIDE SEQUENCE [LARGE SCALE GENOMIC DNA]</scope>
    <source>
        <strain evidence="1 2">AF37-6AC</strain>
    </source>
</reference>
<name>A0A415LK26_9FIRM</name>
<organism evidence="1 2">
    <name type="scientific">Blautia obeum</name>
    <dbReference type="NCBI Taxonomy" id="40520"/>
    <lineage>
        <taxon>Bacteria</taxon>
        <taxon>Bacillati</taxon>
        <taxon>Bacillota</taxon>
        <taxon>Clostridia</taxon>
        <taxon>Lachnospirales</taxon>
        <taxon>Lachnospiraceae</taxon>
        <taxon>Blautia</taxon>
    </lineage>
</organism>
<dbReference type="RefSeq" id="WP_118393002.1">
    <property type="nucleotide sequence ID" value="NZ_JBBNFJ010000016.1"/>
</dbReference>
<dbReference type="AlphaFoldDB" id="A0A415LK26"/>
<gene>
    <name evidence="1" type="ORF">DW021_05520</name>
</gene>
<accession>A0A415LK26</accession>
<evidence type="ECO:0000313" key="1">
    <source>
        <dbReference type="EMBL" id="RHL48794.1"/>
    </source>
</evidence>